<evidence type="ECO:0000256" key="2">
    <source>
        <dbReference type="ARBA" id="ARBA00023125"/>
    </source>
</evidence>
<feature type="domain" description="HTH tetR-type" evidence="4">
    <location>
        <begin position="10"/>
        <end position="70"/>
    </location>
</feature>
<keyword evidence="1" id="KW-0678">Repressor</keyword>
<proteinExistence type="predicted"/>
<evidence type="ECO:0000259" key="4">
    <source>
        <dbReference type="PROSITE" id="PS50977"/>
    </source>
</evidence>
<dbReference type="PROSITE" id="PS50977">
    <property type="entry name" value="HTH_TETR_2"/>
    <property type="match status" value="1"/>
</dbReference>
<keyword evidence="2 3" id="KW-0238">DNA-binding</keyword>
<dbReference type="PROSITE" id="PS01081">
    <property type="entry name" value="HTH_TETR_1"/>
    <property type="match status" value="1"/>
</dbReference>
<comment type="caution">
    <text evidence="5">The sequence shown here is derived from an EMBL/GenBank/DDBJ whole genome shotgun (WGS) entry which is preliminary data.</text>
</comment>
<dbReference type="SUPFAM" id="SSF46689">
    <property type="entry name" value="Homeodomain-like"/>
    <property type="match status" value="1"/>
</dbReference>
<dbReference type="InterPro" id="IPR023772">
    <property type="entry name" value="DNA-bd_HTH_TetR-type_CS"/>
</dbReference>
<dbReference type="EMBL" id="JAXOFX010000004">
    <property type="protein sequence ID" value="MDZ5471727.1"/>
    <property type="molecule type" value="Genomic_DNA"/>
</dbReference>
<gene>
    <name evidence="5" type="ORF">SM124_08205</name>
</gene>
<evidence type="ECO:0000256" key="1">
    <source>
        <dbReference type="ARBA" id="ARBA00022491"/>
    </source>
</evidence>
<name>A0ABU5IX87_9BACI</name>
<organism evidence="5 6">
    <name type="scientific">Robertmurraya mangrovi</name>
    <dbReference type="NCBI Taxonomy" id="3098077"/>
    <lineage>
        <taxon>Bacteria</taxon>
        <taxon>Bacillati</taxon>
        <taxon>Bacillota</taxon>
        <taxon>Bacilli</taxon>
        <taxon>Bacillales</taxon>
        <taxon>Bacillaceae</taxon>
        <taxon>Robertmurraya</taxon>
    </lineage>
</organism>
<evidence type="ECO:0000313" key="5">
    <source>
        <dbReference type="EMBL" id="MDZ5471727.1"/>
    </source>
</evidence>
<dbReference type="InterPro" id="IPR001647">
    <property type="entry name" value="HTH_TetR"/>
</dbReference>
<dbReference type="PANTHER" id="PTHR43479">
    <property type="entry name" value="ACREF/ENVCD OPERON REPRESSOR-RELATED"/>
    <property type="match status" value="1"/>
</dbReference>
<protein>
    <submittedName>
        <fullName evidence="5">TetR/AcrR family transcriptional regulator</fullName>
    </submittedName>
</protein>
<dbReference type="InterPro" id="IPR050624">
    <property type="entry name" value="HTH-type_Tx_Regulator"/>
</dbReference>
<dbReference type="Proteomes" id="UP001290455">
    <property type="component" value="Unassembled WGS sequence"/>
</dbReference>
<accession>A0ABU5IX87</accession>
<dbReference type="PRINTS" id="PR00455">
    <property type="entry name" value="HTHTETR"/>
</dbReference>
<evidence type="ECO:0000256" key="3">
    <source>
        <dbReference type="PROSITE-ProRule" id="PRU00335"/>
    </source>
</evidence>
<reference evidence="5 6" key="1">
    <citation type="submission" date="2023-11" db="EMBL/GenBank/DDBJ databases">
        <title>Bacillus jintuensis, isolated from a mudflat on the Beibu Gulf coast.</title>
        <authorList>
            <person name="Li M."/>
        </authorList>
    </citation>
    <scope>NUCLEOTIDE SEQUENCE [LARGE SCALE GENOMIC DNA]</scope>
    <source>
        <strain evidence="5 6">31A1R</strain>
    </source>
</reference>
<dbReference type="RefSeq" id="WP_322446030.1">
    <property type="nucleotide sequence ID" value="NZ_JAXOFX010000004.1"/>
</dbReference>
<sequence length="196" mass="22571">MRGFTEIEREQIQSQLFDKGKELFSAHGLKKTSIKELTDSVGIAQGSFYLFFQSKEELYFRILEREEEAIKKSLLSELVLPMNAKHFKDFLLKGINLISVNPLIRRLYFEGELELLIRKLPEKIVEAHIKNDEDLLKPLLRSFGIGEGKEEQISGAIRGFFIMVLHKKEIGEATYDSAIEFLAEAISNQIFKDDKS</sequence>
<dbReference type="Gene3D" id="1.10.357.10">
    <property type="entry name" value="Tetracycline Repressor, domain 2"/>
    <property type="match status" value="1"/>
</dbReference>
<feature type="DNA-binding region" description="H-T-H motif" evidence="3">
    <location>
        <begin position="33"/>
        <end position="52"/>
    </location>
</feature>
<dbReference type="Pfam" id="PF00440">
    <property type="entry name" value="TetR_N"/>
    <property type="match status" value="1"/>
</dbReference>
<evidence type="ECO:0000313" key="6">
    <source>
        <dbReference type="Proteomes" id="UP001290455"/>
    </source>
</evidence>
<dbReference type="PANTHER" id="PTHR43479:SF11">
    <property type="entry name" value="ACREF_ENVCD OPERON REPRESSOR-RELATED"/>
    <property type="match status" value="1"/>
</dbReference>
<keyword evidence="6" id="KW-1185">Reference proteome</keyword>
<dbReference type="InterPro" id="IPR009057">
    <property type="entry name" value="Homeodomain-like_sf"/>
</dbReference>